<comment type="cofactor">
    <cofactor evidence="1 7">
        <name>FAD</name>
        <dbReference type="ChEBI" id="CHEBI:57692"/>
    </cofactor>
</comment>
<dbReference type="PANTHER" id="PTHR48083:SF2">
    <property type="entry name" value="MEDIUM-CHAIN SPECIFIC ACYL-COA DEHYDROGENASE, MITOCHONDRIAL"/>
    <property type="match status" value="1"/>
</dbReference>
<dbReference type="GO" id="GO:0033539">
    <property type="term" value="P:fatty acid beta-oxidation using acyl-CoA dehydrogenase"/>
    <property type="evidence" value="ECO:0007669"/>
    <property type="project" value="TreeGrafter"/>
</dbReference>
<dbReference type="AlphaFoldDB" id="A0A6I6ITE3"/>
<dbReference type="InterPro" id="IPR050741">
    <property type="entry name" value="Acyl-CoA_dehydrogenase"/>
</dbReference>
<dbReference type="Pfam" id="PF02770">
    <property type="entry name" value="Acyl-CoA_dh_M"/>
    <property type="match status" value="1"/>
</dbReference>
<evidence type="ECO:0000313" key="12">
    <source>
        <dbReference type="Proteomes" id="UP000428330"/>
    </source>
</evidence>
<keyword evidence="12" id="KW-1185">Reference proteome</keyword>
<proteinExistence type="inferred from homology"/>
<keyword evidence="5 7" id="KW-0274">FAD</keyword>
<dbReference type="InterPro" id="IPR046373">
    <property type="entry name" value="Acyl-CoA_Oxase/DH_mid-dom_sf"/>
</dbReference>
<gene>
    <name evidence="11" type="ORF">EI983_12655</name>
</gene>
<evidence type="ECO:0000256" key="1">
    <source>
        <dbReference type="ARBA" id="ARBA00001974"/>
    </source>
</evidence>
<evidence type="ECO:0000256" key="3">
    <source>
        <dbReference type="ARBA" id="ARBA00019125"/>
    </source>
</evidence>
<dbReference type="Pfam" id="PF02771">
    <property type="entry name" value="Acyl-CoA_dh_N"/>
    <property type="match status" value="1"/>
</dbReference>
<dbReference type="GO" id="GO:0005737">
    <property type="term" value="C:cytoplasm"/>
    <property type="evidence" value="ECO:0007669"/>
    <property type="project" value="TreeGrafter"/>
</dbReference>
<dbReference type="InterPro" id="IPR013786">
    <property type="entry name" value="AcylCoA_DH/ox_N"/>
</dbReference>
<dbReference type="GO" id="GO:0003995">
    <property type="term" value="F:acyl-CoA dehydrogenase activity"/>
    <property type="evidence" value="ECO:0007669"/>
    <property type="project" value="InterPro"/>
</dbReference>
<feature type="domain" description="Acyl-CoA oxidase/dehydrogenase middle" evidence="9">
    <location>
        <begin position="116"/>
        <end position="211"/>
    </location>
</feature>
<protein>
    <recommendedName>
        <fullName evidence="3">Medium-chain specific acyl-CoA dehydrogenase, mitochondrial</fullName>
    </recommendedName>
</protein>
<dbReference type="Gene3D" id="2.40.110.10">
    <property type="entry name" value="Butyryl-CoA Dehydrogenase, subunit A, domain 2"/>
    <property type="match status" value="1"/>
</dbReference>
<dbReference type="InterPro" id="IPR036250">
    <property type="entry name" value="AcylCo_DH-like_C"/>
</dbReference>
<dbReference type="Gene3D" id="1.20.140.10">
    <property type="entry name" value="Butyryl-CoA Dehydrogenase, subunit A, domain 3"/>
    <property type="match status" value="1"/>
</dbReference>
<evidence type="ECO:0000259" key="9">
    <source>
        <dbReference type="Pfam" id="PF02770"/>
    </source>
</evidence>
<dbReference type="CDD" id="cd00567">
    <property type="entry name" value="ACAD"/>
    <property type="match status" value="1"/>
</dbReference>
<dbReference type="PROSITE" id="PS00072">
    <property type="entry name" value="ACYL_COA_DH_1"/>
    <property type="match status" value="1"/>
</dbReference>
<dbReference type="SUPFAM" id="SSF56645">
    <property type="entry name" value="Acyl-CoA dehydrogenase NM domain-like"/>
    <property type="match status" value="1"/>
</dbReference>
<evidence type="ECO:0000256" key="4">
    <source>
        <dbReference type="ARBA" id="ARBA00022630"/>
    </source>
</evidence>
<evidence type="ECO:0000256" key="7">
    <source>
        <dbReference type="RuleBase" id="RU362125"/>
    </source>
</evidence>
<dbReference type="Gene3D" id="1.10.540.10">
    <property type="entry name" value="Acyl-CoA dehydrogenase/oxidase, N-terminal domain"/>
    <property type="match status" value="1"/>
</dbReference>
<dbReference type="SUPFAM" id="SSF47203">
    <property type="entry name" value="Acyl-CoA dehydrogenase C-terminal domain-like"/>
    <property type="match status" value="1"/>
</dbReference>
<keyword evidence="6 7" id="KW-0560">Oxidoreductase</keyword>
<dbReference type="InterPro" id="IPR009075">
    <property type="entry name" value="AcylCo_DH/oxidase_C"/>
</dbReference>
<evidence type="ECO:0000256" key="6">
    <source>
        <dbReference type="ARBA" id="ARBA00023002"/>
    </source>
</evidence>
<evidence type="ECO:0000256" key="2">
    <source>
        <dbReference type="ARBA" id="ARBA00009347"/>
    </source>
</evidence>
<dbReference type="InterPro" id="IPR037069">
    <property type="entry name" value="AcylCoA_DH/ox_N_sf"/>
</dbReference>
<organism evidence="11 12">
    <name type="scientific">Roseovarius faecimaris</name>
    <dbReference type="NCBI Taxonomy" id="2494550"/>
    <lineage>
        <taxon>Bacteria</taxon>
        <taxon>Pseudomonadati</taxon>
        <taxon>Pseudomonadota</taxon>
        <taxon>Alphaproteobacteria</taxon>
        <taxon>Rhodobacterales</taxon>
        <taxon>Roseobacteraceae</taxon>
        <taxon>Roseovarius</taxon>
    </lineage>
</organism>
<dbReference type="PANTHER" id="PTHR48083">
    <property type="entry name" value="MEDIUM-CHAIN SPECIFIC ACYL-COA DEHYDROGENASE, MITOCHONDRIAL-RELATED"/>
    <property type="match status" value="1"/>
</dbReference>
<evidence type="ECO:0000313" key="11">
    <source>
        <dbReference type="EMBL" id="QGX99071.1"/>
    </source>
</evidence>
<keyword evidence="4 7" id="KW-0285">Flavoprotein</keyword>
<dbReference type="InterPro" id="IPR006091">
    <property type="entry name" value="Acyl-CoA_Oxase/DH_mid-dom"/>
</dbReference>
<dbReference type="KEGG" id="rom:EI983_12655"/>
<evidence type="ECO:0000259" key="8">
    <source>
        <dbReference type="Pfam" id="PF00441"/>
    </source>
</evidence>
<dbReference type="EMBL" id="CP034348">
    <property type="protein sequence ID" value="QGX99071.1"/>
    <property type="molecule type" value="Genomic_DNA"/>
</dbReference>
<evidence type="ECO:0000256" key="5">
    <source>
        <dbReference type="ARBA" id="ARBA00022827"/>
    </source>
</evidence>
<evidence type="ECO:0000259" key="10">
    <source>
        <dbReference type="Pfam" id="PF02771"/>
    </source>
</evidence>
<dbReference type="OrthoDB" id="7337146at2"/>
<dbReference type="Pfam" id="PF00441">
    <property type="entry name" value="Acyl-CoA_dh_1"/>
    <property type="match status" value="1"/>
</dbReference>
<dbReference type="GO" id="GO:0050660">
    <property type="term" value="F:flavin adenine dinucleotide binding"/>
    <property type="evidence" value="ECO:0007669"/>
    <property type="project" value="InterPro"/>
</dbReference>
<dbReference type="InterPro" id="IPR009100">
    <property type="entry name" value="AcylCoA_DH/oxidase_NM_dom_sf"/>
</dbReference>
<accession>A0A6I6ITE3</accession>
<dbReference type="Proteomes" id="UP000428330">
    <property type="component" value="Chromosome"/>
</dbReference>
<dbReference type="RefSeq" id="WP_157707752.1">
    <property type="nucleotide sequence ID" value="NZ_CP034348.1"/>
</dbReference>
<feature type="domain" description="Acyl-CoA dehydrogenase/oxidase C-terminal" evidence="8">
    <location>
        <begin position="224"/>
        <end position="367"/>
    </location>
</feature>
<dbReference type="InterPro" id="IPR006089">
    <property type="entry name" value="Acyl-CoA_DH_CS"/>
</dbReference>
<name>A0A6I6ITE3_9RHOB</name>
<feature type="domain" description="Acyl-CoA dehydrogenase/oxidase N-terminal" evidence="10">
    <location>
        <begin position="6"/>
        <end position="112"/>
    </location>
</feature>
<comment type="similarity">
    <text evidence="2 7">Belongs to the acyl-CoA dehydrogenase family.</text>
</comment>
<reference evidence="12" key="1">
    <citation type="submission" date="2018-12" db="EMBL/GenBank/DDBJ databases">
        <title>Complete genome sequence of Roseovarius sp. MME-070.</title>
        <authorList>
            <person name="Nam Y.-D."/>
            <person name="Kang J."/>
            <person name="Chung W.-H."/>
            <person name="Park Y.S."/>
        </authorList>
    </citation>
    <scope>NUCLEOTIDE SEQUENCE [LARGE SCALE GENOMIC DNA]</scope>
    <source>
        <strain evidence="12">MME-070</strain>
    </source>
</reference>
<sequence length="378" mass="39007">MSGAETFLGRVTAFAEGPVAQAAQSWALGEDPDPQLTRDAAAIGLTGITTPAEHGGLGCGFTTLVEACAALAAVDFGFAMSLVNTQNVGLRLCLSAPDALRDAWLPRLLSGEVSACTALTEPGAGSDFAAITTRATETNEGWRINGEKKWIVNGRQAGLAVVFAQCGQIGDAGGIGGFLVDLGQPAVRRFPISSGFPQASMGTGGFVLDNVVAEGLLLPPGGAFKSILHEINAARSYVAAMCNAMLGTAIREAAEYGAHRTSFGKPLDQHAAWRQPLGAAETDLAAAHALTARAVAQIEAGQDAQLAAAQAKIAAVEAAQRHIPQMLHAMGAAGLLPEYCFTRHLAAAQVAGFTDGATHILRDRVARLTRSGTDISKR</sequence>